<gene>
    <name evidence="1" type="ORF">ALO41_200156</name>
</gene>
<reference evidence="1 2" key="1">
    <citation type="submission" date="2015-09" db="EMBL/GenBank/DDBJ databases">
        <title>Genome announcement of multiple Pseudomonas syringae strains.</title>
        <authorList>
            <person name="Thakur S."/>
            <person name="Wang P.W."/>
            <person name="Gong Y."/>
            <person name="Weir B.S."/>
            <person name="Guttman D.S."/>
        </authorList>
    </citation>
    <scope>NUCLEOTIDE SEQUENCE [LARGE SCALE GENOMIC DNA]</scope>
    <source>
        <strain evidence="1 2">ICMP3962</strain>
    </source>
</reference>
<dbReference type="Proteomes" id="UP000050266">
    <property type="component" value="Unassembled WGS sequence"/>
</dbReference>
<sequence length="136" mass="15399">MEIQTSSIAYLADGTVDFLPVRLNRQPIVVLGLTSDEMFITAGISAVTGLLAGIFVASLMGELAMVPTMVVAFITLGIFMGGRFFRKIKRNRPETWLYRQLQWRAVEQFPFLTTWVGGDDLIKRSGLWSHRREEFL</sequence>
<evidence type="ECO:0000313" key="2">
    <source>
        <dbReference type="Proteomes" id="UP000050266"/>
    </source>
</evidence>
<dbReference type="RefSeq" id="WP_054995577.1">
    <property type="nucleotide sequence ID" value="NZ_LIHQ01000216.1"/>
</dbReference>
<comment type="caution">
    <text evidence="1">The sequence shown here is derived from an EMBL/GenBank/DDBJ whole genome shotgun (WGS) entry which is preliminary data.</text>
</comment>
<evidence type="ECO:0000313" key="1">
    <source>
        <dbReference type="EMBL" id="KPZ12416.1"/>
    </source>
</evidence>
<dbReference type="EMBL" id="LJRQ01000195">
    <property type="protein sequence ID" value="KPZ12416.1"/>
    <property type="molecule type" value="Genomic_DNA"/>
</dbReference>
<dbReference type="NCBIfam" id="TIGR03750">
    <property type="entry name" value="conj_TIGR03750"/>
    <property type="match status" value="1"/>
</dbReference>
<dbReference type="PATRIC" id="fig|251720.4.peg.1941"/>
<protein>
    <submittedName>
        <fullName evidence="1">Uncharacterized protein</fullName>
    </submittedName>
</protein>
<proteinExistence type="predicted"/>
<dbReference type="Pfam" id="PF11990">
    <property type="entry name" value="DUF3487"/>
    <property type="match status" value="1"/>
</dbReference>
<dbReference type="OrthoDB" id="8907898at2"/>
<dbReference type="InterPro" id="IPR021877">
    <property type="entry name" value="DUF3487"/>
</dbReference>
<organism evidence="1 2">
    <name type="scientific">Pseudomonas amygdali pv. ulmi</name>
    <dbReference type="NCBI Taxonomy" id="251720"/>
    <lineage>
        <taxon>Bacteria</taxon>
        <taxon>Pseudomonadati</taxon>
        <taxon>Pseudomonadota</taxon>
        <taxon>Gammaproteobacteria</taxon>
        <taxon>Pseudomonadales</taxon>
        <taxon>Pseudomonadaceae</taxon>
        <taxon>Pseudomonas</taxon>
        <taxon>Pseudomonas amygdali</taxon>
    </lineage>
</organism>
<name>A0A0Q0DVV1_PSEA0</name>
<accession>A0A0Q0DVV1</accession>
<dbReference type="AlphaFoldDB" id="A0A0Q0DVV1"/>